<protein>
    <submittedName>
        <fullName evidence="3">Uncharacterized protein</fullName>
    </submittedName>
</protein>
<name>A0A819KUM0_9BILA</name>
<organism evidence="3 4">
    <name type="scientific">Adineta steineri</name>
    <dbReference type="NCBI Taxonomy" id="433720"/>
    <lineage>
        <taxon>Eukaryota</taxon>
        <taxon>Metazoa</taxon>
        <taxon>Spiralia</taxon>
        <taxon>Gnathifera</taxon>
        <taxon>Rotifera</taxon>
        <taxon>Eurotatoria</taxon>
        <taxon>Bdelloidea</taxon>
        <taxon>Adinetida</taxon>
        <taxon>Adinetidae</taxon>
        <taxon>Adineta</taxon>
    </lineage>
</organism>
<feature type="transmembrane region" description="Helical" evidence="1">
    <location>
        <begin position="391"/>
        <end position="413"/>
    </location>
</feature>
<evidence type="ECO:0000313" key="4">
    <source>
        <dbReference type="Proteomes" id="UP000663868"/>
    </source>
</evidence>
<proteinExistence type="predicted"/>
<evidence type="ECO:0000313" key="3">
    <source>
        <dbReference type="EMBL" id="CAF3955456.1"/>
    </source>
</evidence>
<dbReference type="Proteomes" id="UP000663860">
    <property type="component" value="Unassembled WGS sequence"/>
</dbReference>
<keyword evidence="1" id="KW-1133">Transmembrane helix</keyword>
<evidence type="ECO:0000313" key="2">
    <source>
        <dbReference type="EMBL" id="CAF0826349.1"/>
    </source>
</evidence>
<accession>A0A819KUM0</accession>
<dbReference type="EMBL" id="CAJOBB010002283">
    <property type="protein sequence ID" value="CAF3955456.1"/>
    <property type="molecule type" value="Genomic_DNA"/>
</dbReference>
<sequence>MSGFSPLDFRLMAMSQFQILALLCQTTAWTISSALNQFLTQQMVTSQALSREVFEAEVEALVEQMQTTTIANMKYIDQLVSLVILNNGIMTALNTNRYLVQNPATSTYYTQHGRYLVGNYSISNTASDSYCDCQLYSDCTFQAGYYNYSIRPGAQQNSEYIPSPPPLFIVPGMMVGCLPHDSMLQSTLECFYNRSCLDLIGISQAIIPLNATVSSRFQVNTTVNTMFEQLFVETWQNSSNFTSYYNACHPKACSYTYTQRGNFLYAMTMLLSLIGGLTTILGIVVPLLVQFVRRLLVKCRGEAIPTIENDPVVPSIEERLLSLIRRIRQLINTFNMFQTSFTTVNLGIQTTRLYIFLTFMGACILFSYSILNVTTISVTIQQPSLDTFEKLYSQYSSTLVCPCTGLSVTYGEIMTVKPDFHQLCSSDFIRDDRWLLYFRFAVVTTASFSFYTGDFRASSGSSLFSLMKTLCETANTTVINAVTVFGATELVNAYPMPRILFENKTTELVQQFQNETQASFLTLFSQISTVIRDNQFYSPISNAAAPLASSDRIQVRLRLRNIYPSGPVCSCAVSSECTRPQGFYCNASACHSISVQPNVTIPGMFLSCTPIDSLLFSTLTCLYNQSCIQFLLDWRLFGIIGKVFPIDPHGANTTALDPDLPSRFLPNSTFEPLVLNMFIENWTSSSNYSTYYTTCNPDSCTYTYDQRYALVAAITVLIAFGIIIFFTSFSQQTRTITVLSPSQTTFSYLQDQQKSSLSCLCSQTSIQQNVFLSISPGLHQVCSSDFVKEQWWGYLWGLDAVTNFLDLQLLSTQFRLLASLCSLVQQSIDNDTSAFLTNKLVTLEAMSFSLFQAQTDSLTAAFIAQTPDKFRRTQSFIYETFRANQLLTIFGTNWQLAYTTAANNYIIGTVPRTSFGNNYSCITSLDSFSRPLYIDANSNTIALPGVVASCLPIDGIRLSTLECFFNSNCILNLTSIASTRSTTIWIAKPLNASTPSNYTSNTLIGSLIDSLFVEDWGIQSNYSSYYASCAPYSCSYKYIDHNTILYIITTILGLYGGLVVILRFVVWYGWRIYRKIMEWIRIAPRLTSTQVVPFQPTIHIG</sequence>
<feature type="transmembrane region" description="Helical" evidence="1">
    <location>
        <begin position="708"/>
        <end position="729"/>
    </location>
</feature>
<reference evidence="3" key="1">
    <citation type="submission" date="2021-02" db="EMBL/GenBank/DDBJ databases">
        <authorList>
            <person name="Nowell W R."/>
        </authorList>
    </citation>
    <scope>NUCLEOTIDE SEQUENCE</scope>
</reference>
<keyword evidence="1" id="KW-0472">Membrane</keyword>
<feature type="transmembrane region" description="Helical" evidence="1">
    <location>
        <begin position="353"/>
        <end position="371"/>
    </location>
</feature>
<evidence type="ECO:0000256" key="1">
    <source>
        <dbReference type="SAM" id="Phobius"/>
    </source>
</evidence>
<feature type="transmembrane region" description="Helical" evidence="1">
    <location>
        <begin position="473"/>
        <end position="494"/>
    </location>
</feature>
<feature type="transmembrane region" description="Helical" evidence="1">
    <location>
        <begin position="434"/>
        <end position="453"/>
    </location>
</feature>
<feature type="transmembrane region" description="Helical" evidence="1">
    <location>
        <begin position="1044"/>
        <end position="1070"/>
    </location>
</feature>
<dbReference type="AlphaFoldDB" id="A0A819KUM0"/>
<keyword evidence="1" id="KW-0812">Transmembrane</keyword>
<dbReference type="Proteomes" id="UP000663868">
    <property type="component" value="Unassembled WGS sequence"/>
</dbReference>
<comment type="caution">
    <text evidence="3">The sequence shown here is derived from an EMBL/GenBank/DDBJ whole genome shotgun (WGS) entry which is preliminary data.</text>
</comment>
<gene>
    <name evidence="2" type="ORF">IZO911_LOCUS8283</name>
    <name evidence="3" type="ORF">KXQ929_LOCUS25867</name>
</gene>
<dbReference type="EMBL" id="CAJNOE010000056">
    <property type="protein sequence ID" value="CAF0826349.1"/>
    <property type="molecule type" value="Genomic_DNA"/>
</dbReference>
<feature type="transmembrane region" description="Helical" evidence="1">
    <location>
        <begin position="263"/>
        <end position="289"/>
    </location>
</feature>